<sequence>MHVAPPTDNKLLAILAAENLAQVIPQLEHIDLPRGIWLGEYGKPIEHVYFLTDGIGSALLTSPEGHKAEAGVFGCDGYIPSSAVSGVEYNIYDIRMQIEGSGYRVPYEQFRQLMESSRGFSKVMIRAIEAFSVQLGYTALSNAVHDTNVRLARWLLMCHDRVKGDELPLTHDFIAMMLAVRRPSVTTALHVLEGNRFIYAERGRITMRDREALEEFASDAYGRPEAEWRRLMADFSGKELQISKG</sequence>
<dbReference type="InterPro" id="IPR012318">
    <property type="entry name" value="HTH_CRP"/>
</dbReference>
<dbReference type="InterPro" id="IPR014710">
    <property type="entry name" value="RmlC-like_jellyroll"/>
</dbReference>
<keyword evidence="1" id="KW-0805">Transcription regulation</keyword>
<dbReference type="SUPFAM" id="SSF51206">
    <property type="entry name" value="cAMP-binding domain-like"/>
    <property type="match status" value="1"/>
</dbReference>
<name>A0A561Q0R8_9HYPH</name>
<dbReference type="OrthoDB" id="7506088at2"/>
<evidence type="ECO:0000259" key="4">
    <source>
        <dbReference type="Pfam" id="PF13545"/>
    </source>
</evidence>
<gene>
    <name evidence="5" type="ORF">FHW37_11713</name>
</gene>
<dbReference type="AlphaFoldDB" id="A0A561Q0R8"/>
<proteinExistence type="predicted"/>
<organism evidence="5 6">
    <name type="scientific">Neorhizobium alkalisoli</name>
    <dbReference type="NCBI Taxonomy" id="528178"/>
    <lineage>
        <taxon>Bacteria</taxon>
        <taxon>Pseudomonadati</taxon>
        <taxon>Pseudomonadota</taxon>
        <taxon>Alphaproteobacteria</taxon>
        <taxon>Hyphomicrobiales</taxon>
        <taxon>Rhizobiaceae</taxon>
        <taxon>Rhizobium/Agrobacterium group</taxon>
        <taxon>Neorhizobium</taxon>
    </lineage>
</organism>
<evidence type="ECO:0000256" key="2">
    <source>
        <dbReference type="ARBA" id="ARBA00023125"/>
    </source>
</evidence>
<comment type="caution">
    <text evidence="5">The sequence shown here is derived from an EMBL/GenBank/DDBJ whole genome shotgun (WGS) entry which is preliminary data.</text>
</comment>
<dbReference type="InterPro" id="IPR036390">
    <property type="entry name" value="WH_DNA-bd_sf"/>
</dbReference>
<dbReference type="Gene3D" id="1.10.10.10">
    <property type="entry name" value="Winged helix-like DNA-binding domain superfamily/Winged helix DNA-binding domain"/>
    <property type="match status" value="1"/>
</dbReference>
<keyword evidence="2" id="KW-0238">DNA-binding</keyword>
<dbReference type="Proteomes" id="UP000320653">
    <property type="component" value="Unassembled WGS sequence"/>
</dbReference>
<dbReference type="InterPro" id="IPR018490">
    <property type="entry name" value="cNMP-bd_dom_sf"/>
</dbReference>
<evidence type="ECO:0000313" key="6">
    <source>
        <dbReference type="Proteomes" id="UP000320653"/>
    </source>
</evidence>
<evidence type="ECO:0000256" key="3">
    <source>
        <dbReference type="ARBA" id="ARBA00023163"/>
    </source>
</evidence>
<evidence type="ECO:0000313" key="5">
    <source>
        <dbReference type="EMBL" id="TWF43925.1"/>
    </source>
</evidence>
<dbReference type="GO" id="GO:0003677">
    <property type="term" value="F:DNA binding"/>
    <property type="evidence" value="ECO:0007669"/>
    <property type="project" value="UniProtKB-KW"/>
</dbReference>
<dbReference type="InterPro" id="IPR036388">
    <property type="entry name" value="WH-like_DNA-bd_sf"/>
</dbReference>
<dbReference type="GO" id="GO:0006355">
    <property type="term" value="P:regulation of DNA-templated transcription"/>
    <property type="evidence" value="ECO:0007669"/>
    <property type="project" value="InterPro"/>
</dbReference>
<feature type="domain" description="HTH crp-type" evidence="4">
    <location>
        <begin position="150"/>
        <end position="216"/>
    </location>
</feature>
<dbReference type="RefSeq" id="WP_145643472.1">
    <property type="nucleotide sequence ID" value="NZ_VIWP01000017.1"/>
</dbReference>
<dbReference type="SUPFAM" id="SSF46785">
    <property type="entry name" value="Winged helix' DNA-binding domain"/>
    <property type="match status" value="1"/>
</dbReference>
<dbReference type="Gene3D" id="2.60.120.10">
    <property type="entry name" value="Jelly Rolls"/>
    <property type="match status" value="1"/>
</dbReference>
<dbReference type="EMBL" id="VIWP01000017">
    <property type="protein sequence ID" value="TWF43925.1"/>
    <property type="molecule type" value="Genomic_DNA"/>
</dbReference>
<evidence type="ECO:0000256" key="1">
    <source>
        <dbReference type="ARBA" id="ARBA00023015"/>
    </source>
</evidence>
<keyword evidence="6" id="KW-1185">Reference proteome</keyword>
<keyword evidence="3" id="KW-0804">Transcription</keyword>
<accession>A0A561Q0R8</accession>
<dbReference type="Pfam" id="PF13545">
    <property type="entry name" value="HTH_Crp_2"/>
    <property type="match status" value="1"/>
</dbReference>
<reference evidence="5 6" key="1">
    <citation type="submission" date="2019-06" db="EMBL/GenBank/DDBJ databases">
        <title>Sorghum-associated microbial communities from plants grown in Nebraska, USA.</title>
        <authorList>
            <person name="Schachtman D."/>
        </authorList>
    </citation>
    <scope>NUCLEOTIDE SEQUENCE [LARGE SCALE GENOMIC DNA]</scope>
    <source>
        <strain evidence="5 6">1225</strain>
    </source>
</reference>
<protein>
    <submittedName>
        <fullName evidence="5">CRP-like cAMP-binding protein</fullName>
    </submittedName>
</protein>